<keyword evidence="4" id="KW-0233">DNA recombination</keyword>
<gene>
    <name evidence="8" type="ORF">HN018_06800</name>
</gene>
<dbReference type="PROSITE" id="PS51900">
    <property type="entry name" value="CB"/>
    <property type="match status" value="1"/>
</dbReference>
<dbReference type="InterPro" id="IPR050090">
    <property type="entry name" value="Tyrosine_recombinase_XerCD"/>
</dbReference>
<dbReference type="InterPro" id="IPR010998">
    <property type="entry name" value="Integrase_recombinase_N"/>
</dbReference>
<feature type="domain" description="Tyr recombinase" evidence="6">
    <location>
        <begin position="111"/>
        <end position="285"/>
    </location>
</feature>
<evidence type="ECO:0000256" key="3">
    <source>
        <dbReference type="ARBA" id="ARBA00023125"/>
    </source>
</evidence>
<accession>A0A6M8HNB3</accession>
<evidence type="ECO:0000259" key="6">
    <source>
        <dbReference type="PROSITE" id="PS51898"/>
    </source>
</evidence>
<dbReference type="InterPro" id="IPR011010">
    <property type="entry name" value="DNA_brk_join_enz"/>
</dbReference>
<evidence type="ECO:0000256" key="2">
    <source>
        <dbReference type="ARBA" id="ARBA00022908"/>
    </source>
</evidence>
<keyword evidence="3 5" id="KW-0238">DNA-binding</keyword>
<reference evidence="8 9" key="1">
    <citation type="journal article" date="2014" name="World J. Microbiol. Biotechnol.">
        <title>Biodiversity and physiological characteristics of Antarctic and Arctic lichens-associated bacteria.</title>
        <authorList>
            <person name="Lee Y.M."/>
            <person name="Kim E.H."/>
            <person name="Lee H.K."/>
            <person name="Hong S.G."/>
        </authorList>
    </citation>
    <scope>NUCLEOTIDE SEQUENCE [LARGE SCALE GENOMIC DNA]</scope>
    <source>
        <strain evidence="8 9">PAMC 26569</strain>
    </source>
</reference>
<dbReference type="RefSeq" id="WP_171834772.1">
    <property type="nucleotide sequence ID" value="NZ_CP053708.1"/>
</dbReference>
<dbReference type="Pfam" id="PF00589">
    <property type="entry name" value="Phage_integrase"/>
    <property type="match status" value="1"/>
</dbReference>
<sequence>MEIVPAQAVSSVPQVRDDMLIRMWLHGRTPNTVTAYAADANSFLQFAGRPLAEIGLADLQRWAENLSEQAPASRARRLAVVKSLLSFALKLGYLQIDPGRMLRIEKPAITSGDHLLSPADVLRMIGMEPDLRARTMLRLVYACGLRASEACGLRWRDMTGTDKKGGQANILGKGSKLRTALIPADLWRDLAALTPAVRPDSPVVPGRHGGAMDRQALHRLVKRAVRRAGVNPKASSHWLRHSATSHAIAGGCDIQTVRERLGHASLATTTRYAHAAPDKGLANYLKY</sequence>
<organism evidence="8 9">
    <name type="scientific">Lichenicola cladoniae</name>
    <dbReference type="NCBI Taxonomy" id="1484109"/>
    <lineage>
        <taxon>Bacteria</taxon>
        <taxon>Pseudomonadati</taxon>
        <taxon>Pseudomonadota</taxon>
        <taxon>Alphaproteobacteria</taxon>
        <taxon>Acetobacterales</taxon>
        <taxon>Acetobacteraceae</taxon>
        <taxon>Lichenicola</taxon>
    </lineage>
</organism>
<dbReference type="Pfam" id="PF02899">
    <property type="entry name" value="Phage_int_SAM_1"/>
    <property type="match status" value="1"/>
</dbReference>
<dbReference type="InterPro" id="IPR044068">
    <property type="entry name" value="CB"/>
</dbReference>
<dbReference type="KEGG" id="lck:HN018_06800"/>
<evidence type="ECO:0000256" key="1">
    <source>
        <dbReference type="ARBA" id="ARBA00008857"/>
    </source>
</evidence>
<dbReference type="EMBL" id="CP053708">
    <property type="protein sequence ID" value="QKE89785.1"/>
    <property type="molecule type" value="Genomic_DNA"/>
</dbReference>
<name>A0A6M8HNB3_9PROT</name>
<dbReference type="InterPro" id="IPR002104">
    <property type="entry name" value="Integrase_catalytic"/>
</dbReference>
<keyword evidence="9" id="KW-1185">Reference proteome</keyword>
<dbReference type="Gene3D" id="1.10.443.10">
    <property type="entry name" value="Intergrase catalytic core"/>
    <property type="match status" value="1"/>
</dbReference>
<comment type="similarity">
    <text evidence="1">Belongs to the 'phage' integrase family.</text>
</comment>
<dbReference type="Gene3D" id="1.10.150.130">
    <property type="match status" value="1"/>
</dbReference>
<feature type="domain" description="Core-binding (CB)" evidence="7">
    <location>
        <begin position="10"/>
        <end position="89"/>
    </location>
</feature>
<proteinExistence type="inferred from homology"/>
<dbReference type="InterPro" id="IPR004107">
    <property type="entry name" value="Integrase_SAM-like_N"/>
</dbReference>
<protein>
    <submittedName>
        <fullName evidence="8">Tyrosine-type recombinase/integrase</fullName>
    </submittedName>
</protein>
<dbReference type="AlphaFoldDB" id="A0A6M8HNB3"/>
<evidence type="ECO:0000313" key="8">
    <source>
        <dbReference type="EMBL" id="QKE89785.1"/>
    </source>
</evidence>
<dbReference type="GO" id="GO:0003677">
    <property type="term" value="F:DNA binding"/>
    <property type="evidence" value="ECO:0007669"/>
    <property type="project" value="UniProtKB-UniRule"/>
</dbReference>
<dbReference type="GO" id="GO:0006310">
    <property type="term" value="P:DNA recombination"/>
    <property type="evidence" value="ECO:0007669"/>
    <property type="project" value="UniProtKB-KW"/>
</dbReference>
<dbReference type="PANTHER" id="PTHR30349">
    <property type="entry name" value="PHAGE INTEGRASE-RELATED"/>
    <property type="match status" value="1"/>
</dbReference>
<dbReference type="Proteomes" id="UP000500767">
    <property type="component" value="Chromosome"/>
</dbReference>
<evidence type="ECO:0000259" key="7">
    <source>
        <dbReference type="PROSITE" id="PS51900"/>
    </source>
</evidence>
<dbReference type="PANTHER" id="PTHR30349:SF41">
    <property type="entry name" value="INTEGRASE_RECOMBINASE PROTEIN MJ0367-RELATED"/>
    <property type="match status" value="1"/>
</dbReference>
<dbReference type="InterPro" id="IPR013762">
    <property type="entry name" value="Integrase-like_cat_sf"/>
</dbReference>
<dbReference type="PROSITE" id="PS51898">
    <property type="entry name" value="TYR_RECOMBINASE"/>
    <property type="match status" value="1"/>
</dbReference>
<dbReference type="GO" id="GO:0015074">
    <property type="term" value="P:DNA integration"/>
    <property type="evidence" value="ECO:0007669"/>
    <property type="project" value="UniProtKB-KW"/>
</dbReference>
<evidence type="ECO:0000313" key="9">
    <source>
        <dbReference type="Proteomes" id="UP000500767"/>
    </source>
</evidence>
<evidence type="ECO:0000256" key="5">
    <source>
        <dbReference type="PROSITE-ProRule" id="PRU01248"/>
    </source>
</evidence>
<keyword evidence="2" id="KW-0229">DNA integration</keyword>
<dbReference type="SUPFAM" id="SSF56349">
    <property type="entry name" value="DNA breaking-rejoining enzymes"/>
    <property type="match status" value="1"/>
</dbReference>
<evidence type="ECO:0000256" key="4">
    <source>
        <dbReference type="ARBA" id="ARBA00023172"/>
    </source>
</evidence>